<dbReference type="Gene3D" id="1.10.3390.10">
    <property type="entry name" value="YejL-like"/>
    <property type="match status" value="1"/>
</dbReference>
<sequence length="76" mass="8186">MPIVSKYKSDKVEKVIDEVIDVLEKHDAPLDLGLMVLGNAAANIINASLSPKQRQAVAEKFAKALVASVKSKDTSH</sequence>
<dbReference type="InterPro" id="IPR023202">
    <property type="entry name" value="YejL_sf"/>
</dbReference>
<dbReference type="KEGG" id="mvs:MVIS_1637"/>
<comment type="similarity">
    <text evidence="1">Belongs to the UPF0352 family.</text>
</comment>
<gene>
    <name evidence="3" type="ORF">MT2528_4556</name>
    <name evidence="2" type="ORF">NVI5450_1198</name>
</gene>
<name>A0A090IFI6_9GAMM</name>
<dbReference type="EMBL" id="FPLJ01000132">
    <property type="protein sequence ID" value="SGZ03138.1"/>
    <property type="molecule type" value="Genomic_DNA"/>
</dbReference>
<dbReference type="NCBIfam" id="NF010242">
    <property type="entry name" value="PRK13689.1"/>
    <property type="match status" value="1"/>
</dbReference>
<evidence type="ECO:0000313" key="3">
    <source>
        <dbReference type="EMBL" id="SGZ03138.1"/>
    </source>
</evidence>
<dbReference type="Pfam" id="PF07208">
    <property type="entry name" value="DUF1414"/>
    <property type="match status" value="1"/>
</dbReference>
<keyword evidence="4" id="KW-1185">Reference proteome</keyword>
<dbReference type="GeneID" id="61294943"/>
<evidence type="ECO:0000313" key="5">
    <source>
        <dbReference type="Proteomes" id="UP000183794"/>
    </source>
</evidence>
<evidence type="ECO:0000256" key="1">
    <source>
        <dbReference type="HAMAP-Rule" id="MF_00816"/>
    </source>
</evidence>
<dbReference type="Proteomes" id="UP000182660">
    <property type="component" value="Unassembled WGS sequence"/>
</dbReference>
<dbReference type="SUPFAM" id="SSF158651">
    <property type="entry name" value="YejL-like"/>
    <property type="match status" value="1"/>
</dbReference>
<dbReference type="PIRSF" id="PIRSF006188">
    <property type="entry name" value="UCP006188"/>
    <property type="match status" value="1"/>
</dbReference>
<dbReference type="AlphaFoldDB" id="A0A090IFI6"/>
<dbReference type="InterPro" id="IPR009857">
    <property type="entry name" value="UPF0352"/>
</dbReference>
<dbReference type="HAMAP" id="MF_00816">
    <property type="entry name" value="UPF0352"/>
    <property type="match status" value="1"/>
</dbReference>
<dbReference type="Proteomes" id="UP000183794">
    <property type="component" value="Unassembled WGS sequence"/>
</dbReference>
<dbReference type="EMBL" id="FPLD01000040">
    <property type="protein sequence ID" value="SGY91124.1"/>
    <property type="molecule type" value="Genomic_DNA"/>
</dbReference>
<dbReference type="OrthoDB" id="5771474at2"/>
<dbReference type="RefSeq" id="WP_019442879.1">
    <property type="nucleotide sequence ID" value="NZ_CAWQZC010000054.1"/>
</dbReference>
<organism evidence="2 5">
    <name type="scientific">Moritella viscosa</name>
    <dbReference type="NCBI Taxonomy" id="80854"/>
    <lineage>
        <taxon>Bacteria</taxon>
        <taxon>Pseudomonadati</taxon>
        <taxon>Pseudomonadota</taxon>
        <taxon>Gammaproteobacteria</taxon>
        <taxon>Alteromonadales</taxon>
        <taxon>Moritellaceae</taxon>
        <taxon>Moritella</taxon>
    </lineage>
</organism>
<evidence type="ECO:0000313" key="2">
    <source>
        <dbReference type="EMBL" id="SGY91124.1"/>
    </source>
</evidence>
<dbReference type="PATRIC" id="fig|80854.5.peg.1743"/>
<protein>
    <recommendedName>
        <fullName evidence="1">UPF0352 protein MT2528_4556</fullName>
    </recommendedName>
</protein>
<evidence type="ECO:0000313" key="4">
    <source>
        <dbReference type="Proteomes" id="UP000182660"/>
    </source>
</evidence>
<proteinExistence type="inferred from homology"/>
<dbReference type="HOGENOM" id="CLU_175457_0_0_6"/>
<reference evidence="3 4" key="2">
    <citation type="submission" date="2016-11" db="EMBL/GenBank/DDBJ databases">
        <authorList>
            <person name="Klemetsen T."/>
        </authorList>
    </citation>
    <scope>NUCLEOTIDE SEQUENCE [LARGE SCALE GENOMIC DNA]</scope>
    <source>
        <strain evidence="3">MT 2528</strain>
    </source>
</reference>
<accession>A0A090IFI6</accession>
<dbReference type="STRING" id="80854.MVIS_1637"/>
<reference evidence="2 5" key="1">
    <citation type="submission" date="2016-11" db="EMBL/GenBank/DDBJ databases">
        <authorList>
            <person name="Jaros S."/>
            <person name="Januszkiewicz K."/>
            <person name="Wedrychowicz H."/>
        </authorList>
    </citation>
    <scope>NUCLEOTIDE SEQUENCE [LARGE SCALE GENOMIC DNA]</scope>
    <source>
        <strain evidence="2">NVI 5450</strain>
    </source>
</reference>